<keyword evidence="1" id="KW-1133">Transmembrane helix</keyword>
<dbReference type="KEGG" id="rhom:FRIFI_1500"/>
<evidence type="ECO:0000256" key="1">
    <source>
        <dbReference type="SAM" id="Phobius"/>
    </source>
</evidence>
<evidence type="ECO:0000313" key="2">
    <source>
        <dbReference type="EMBL" id="CEI73034.1"/>
    </source>
</evidence>
<sequence length="66" mass="8083">MKVYYVRIYIDKKEVEIVNVKYIIIMIKISHISFAYMGYFKVHLTLKNLNNKYGYIKRNLYTNLKK</sequence>
<keyword evidence="3" id="KW-1185">Reference proteome</keyword>
<protein>
    <submittedName>
        <fullName evidence="2">Uncharacterized protein</fullName>
    </submittedName>
</protein>
<accession>A0A2P2BVI5</accession>
<keyword evidence="1" id="KW-0812">Transmembrane</keyword>
<proteinExistence type="predicted"/>
<organism evidence="2 3">
    <name type="scientific">Romboutsia hominis</name>
    <dbReference type="NCBI Taxonomy" id="1507512"/>
    <lineage>
        <taxon>Bacteria</taxon>
        <taxon>Bacillati</taxon>
        <taxon>Bacillota</taxon>
        <taxon>Clostridia</taxon>
        <taxon>Peptostreptococcales</taxon>
        <taxon>Peptostreptococcaceae</taxon>
        <taxon>Romboutsia</taxon>
    </lineage>
</organism>
<evidence type="ECO:0000313" key="3">
    <source>
        <dbReference type="Proteomes" id="UP000245695"/>
    </source>
</evidence>
<reference evidence="2 3" key="1">
    <citation type="submission" date="2014-09" db="EMBL/GenBank/DDBJ databases">
        <authorList>
            <person name="Hornung B.V."/>
        </authorList>
    </citation>
    <scope>NUCLEOTIDE SEQUENCE [LARGE SCALE GENOMIC DNA]</scope>
    <source>
        <strain evidence="2 3">FRIFI</strain>
    </source>
</reference>
<gene>
    <name evidence="2" type="ORF">FRIFI_1500</name>
</gene>
<dbReference type="Proteomes" id="UP000245695">
    <property type="component" value="Chromosome 1"/>
</dbReference>
<name>A0A2P2BVI5_9FIRM</name>
<keyword evidence="1" id="KW-0472">Membrane</keyword>
<dbReference type="EMBL" id="LN650648">
    <property type="protein sequence ID" value="CEI73034.1"/>
    <property type="molecule type" value="Genomic_DNA"/>
</dbReference>
<dbReference type="AlphaFoldDB" id="A0A2P2BVI5"/>
<feature type="transmembrane region" description="Helical" evidence="1">
    <location>
        <begin position="20"/>
        <end position="39"/>
    </location>
</feature>